<name>A0A811NAF6_9POAL</name>
<dbReference type="Proteomes" id="UP000604825">
    <property type="component" value="Unassembled WGS sequence"/>
</dbReference>
<feature type="region of interest" description="Disordered" evidence="1">
    <location>
        <begin position="1"/>
        <end position="108"/>
    </location>
</feature>
<evidence type="ECO:0000256" key="1">
    <source>
        <dbReference type="SAM" id="MobiDB-lite"/>
    </source>
</evidence>
<protein>
    <submittedName>
        <fullName evidence="2">Uncharacterized protein</fullName>
    </submittedName>
</protein>
<feature type="compositionally biased region" description="Basic residues" evidence="1">
    <location>
        <begin position="68"/>
        <end position="91"/>
    </location>
</feature>
<reference evidence="2" key="1">
    <citation type="submission" date="2020-10" db="EMBL/GenBank/DDBJ databases">
        <authorList>
            <person name="Han B."/>
            <person name="Lu T."/>
            <person name="Zhao Q."/>
            <person name="Huang X."/>
            <person name="Zhao Y."/>
        </authorList>
    </citation>
    <scope>NUCLEOTIDE SEQUENCE</scope>
</reference>
<sequence>MAAAAAAAATTSERGAAVLGPGEQRRRGREEEGAEEVRRWWSKARAASARTASASARYCRPRAGLGRVHARREKQSRGGRRGKKQGKGKSRGRAEQSTAMAASFVPASPGNLDALVSSPAPAIYRRREAVGREKYLRRPAVTLVRQRRRVDGNPGGDKVASCEGRCAKEISPATAFTCSEAAARTRSSRGGDAEKTQWRAATWPSWAAGLLPPGQHGRGEGSAHVHRRRFRLYEKNEFPL</sequence>
<comment type="caution">
    <text evidence="2">The sequence shown here is derived from an EMBL/GenBank/DDBJ whole genome shotgun (WGS) entry which is preliminary data.</text>
</comment>
<dbReference type="AlphaFoldDB" id="A0A811NAF6"/>
<dbReference type="EMBL" id="CAJGYO010000003">
    <property type="protein sequence ID" value="CAD6221514.1"/>
    <property type="molecule type" value="Genomic_DNA"/>
</dbReference>
<gene>
    <name evidence="2" type="ORF">NCGR_LOCUS14780</name>
</gene>
<accession>A0A811NAF6</accession>
<evidence type="ECO:0000313" key="2">
    <source>
        <dbReference type="EMBL" id="CAD6221514.1"/>
    </source>
</evidence>
<feature type="compositionally biased region" description="Basic and acidic residues" evidence="1">
    <location>
        <begin position="23"/>
        <end position="39"/>
    </location>
</feature>
<evidence type="ECO:0000313" key="3">
    <source>
        <dbReference type="Proteomes" id="UP000604825"/>
    </source>
</evidence>
<organism evidence="2 3">
    <name type="scientific">Miscanthus lutarioriparius</name>
    <dbReference type="NCBI Taxonomy" id="422564"/>
    <lineage>
        <taxon>Eukaryota</taxon>
        <taxon>Viridiplantae</taxon>
        <taxon>Streptophyta</taxon>
        <taxon>Embryophyta</taxon>
        <taxon>Tracheophyta</taxon>
        <taxon>Spermatophyta</taxon>
        <taxon>Magnoliopsida</taxon>
        <taxon>Liliopsida</taxon>
        <taxon>Poales</taxon>
        <taxon>Poaceae</taxon>
        <taxon>PACMAD clade</taxon>
        <taxon>Panicoideae</taxon>
        <taxon>Andropogonodae</taxon>
        <taxon>Andropogoneae</taxon>
        <taxon>Saccharinae</taxon>
        <taxon>Miscanthus</taxon>
    </lineage>
</organism>
<proteinExistence type="predicted"/>
<keyword evidence="3" id="KW-1185">Reference proteome</keyword>
<feature type="compositionally biased region" description="Low complexity" evidence="1">
    <location>
        <begin position="43"/>
        <end position="57"/>
    </location>
</feature>